<feature type="compositionally biased region" description="Low complexity" evidence="3">
    <location>
        <begin position="336"/>
        <end position="350"/>
    </location>
</feature>
<feature type="compositionally biased region" description="Basic and acidic residues" evidence="3">
    <location>
        <begin position="573"/>
        <end position="640"/>
    </location>
</feature>
<dbReference type="InterPro" id="IPR003582">
    <property type="entry name" value="ShKT_dom"/>
</dbReference>
<evidence type="ECO:0000313" key="6">
    <source>
        <dbReference type="Proteomes" id="UP001159405"/>
    </source>
</evidence>
<feature type="compositionally biased region" description="Basic and acidic residues" evidence="3">
    <location>
        <begin position="425"/>
        <end position="473"/>
    </location>
</feature>
<evidence type="ECO:0000259" key="4">
    <source>
        <dbReference type="PROSITE" id="PS51670"/>
    </source>
</evidence>
<feature type="compositionally biased region" description="Basic and acidic residues" evidence="3">
    <location>
        <begin position="531"/>
        <end position="558"/>
    </location>
</feature>
<name>A0ABN8PWP3_9CNID</name>
<feature type="domain" description="ShKT" evidence="4">
    <location>
        <begin position="98"/>
        <end position="133"/>
    </location>
</feature>
<proteinExistence type="predicted"/>
<gene>
    <name evidence="5" type="ORF">PLOB_00047345</name>
</gene>
<feature type="region of interest" description="Disordered" evidence="3">
    <location>
        <begin position="184"/>
        <end position="209"/>
    </location>
</feature>
<reference evidence="5 6" key="1">
    <citation type="submission" date="2022-05" db="EMBL/GenBank/DDBJ databases">
        <authorList>
            <consortium name="Genoscope - CEA"/>
            <person name="William W."/>
        </authorList>
    </citation>
    <scope>NUCLEOTIDE SEQUENCE [LARGE SCALE GENOMIC DNA]</scope>
</reference>
<evidence type="ECO:0000256" key="1">
    <source>
        <dbReference type="ARBA" id="ARBA00022656"/>
    </source>
</evidence>
<feature type="compositionally biased region" description="Low complexity" evidence="3">
    <location>
        <begin position="196"/>
        <end position="209"/>
    </location>
</feature>
<comment type="caution">
    <text evidence="5">The sequence shown here is derived from an EMBL/GenBank/DDBJ whole genome shotgun (WGS) entry which is preliminary data.</text>
</comment>
<dbReference type="Proteomes" id="UP001159405">
    <property type="component" value="Unassembled WGS sequence"/>
</dbReference>
<feature type="compositionally biased region" description="Basic and acidic residues" evidence="3">
    <location>
        <begin position="488"/>
        <end position="509"/>
    </location>
</feature>
<protein>
    <recommendedName>
        <fullName evidence="4">ShKT domain-containing protein</fullName>
    </recommendedName>
</protein>
<feature type="compositionally biased region" description="Low complexity" evidence="3">
    <location>
        <begin position="221"/>
        <end position="231"/>
    </location>
</feature>
<feature type="compositionally biased region" description="Polar residues" evidence="3">
    <location>
        <begin position="378"/>
        <end position="406"/>
    </location>
</feature>
<evidence type="ECO:0000313" key="5">
    <source>
        <dbReference type="EMBL" id="CAH3150274.1"/>
    </source>
</evidence>
<feature type="compositionally biased region" description="Polar residues" evidence="3">
    <location>
        <begin position="560"/>
        <end position="572"/>
    </location>
</feature>
<accession>A0ABN8PWP3</accession>
<dbReference type="PROSITE" id="PS51670">
    <property type="entry name" value="SHKT"/>
    <property type="match status" value="1"/>
</dbReference>
<organism evidence="5 6">
    <name type="scientific">Porites lobata</name>
    <dbReference type="NCBI Taxonomy" id="104759"/>
    <lineage>
        <taxon>Eukaryota</taxon>
        <taxon>Metazoa</taxon>
        <taxon>Cnidaria</taxon>
        <taxon>Anthozoa</taxon>
        <taxon>Hexacorallia</taxon>
        <taxon>Scleractinia</taxon>
        <taxon>Fungiina</taxon>
        <taxon>Poritidae</taxon>
        <taxon>Porites</taxon>
    </lineage>
</organism>
<evidence type="ECO:0000256" key="3">
    <source>
        <dbReference type="SAM" id="MobiDB-lite"/>
    </source>
</evidence>
<dbReference type="SMART" id="SM00254">
    <property type="entry name" value="ShKT"/>
    <property type="match status" value="2"/>
</dbReference>
<evidence type="ECO:0000256" key="2">
    <source>
        <dbReference type="PROSITE-ProRule" id="PRU01005"/>
    </source>
</evidence>
<dbReference type="Pfam" id="PF01549">
    <property type="entry name" value="ShK"/>
    <property type="match status" value="2"/>
</dbReference>
<keyword evidence="6" id="KW-1185">Reference proteome</keyword>
<feature type="region of interest" description="Disordered" evidence="3">
    <location>
        <begin position="336"/>
        <end position="356"/>
    </location>
</feature>
<keyword evidence="1" id="KW-0800">Toxin</keyword>
<dbReference type="EMBL" id="CALNXK010000088">
    <property type="protein sequence ID" value="CAH3150274.1"/>
    <property type="molecule type" value="Genomic_DNA"/>
</dbReference>
<feature type="region of interest" description="Disordered" evidence="3">
    <location>
        <begin position="221"/>
        <end position="241"/>
    </location>
</feature>
<comment type="caution">
    <text evidence="2">Lacks conserved residue(s) required for the propagation of feature annotation.</text>
</comment>
<sequence>MSHVARSTKFRGDIQKVNDDMCYDVDKERCSNYDMYCATRTEFMSENCKLTCQMCKPGDPLMDLSSKCASELKKNGRDLCSKVEWSSVCPHSCDDHICADKAPEICKTWISTGGCITKHTYMTENCRLSCGMCTPGDPLMDTTSECKSKESQCNDAEWQEICPHTCRGYATGSSLLQPQQPVGVVQSQLPPPANSGQQQPAGVGQPVQPQATVTRVPLQQQQQPGVAQNVGPPQPPAVGQPVQAQQPTVNVMPAQAQQQAAVAIPTQAHQPGAVAMPVQAQQPGVVAQPVPLQQAGQVPQTFQPQQPAVVNQPAQAQQSGVVASPVQAQQLGAVNQPSLQPLPSPQNVLPTQPQSPVALNSAGQVLQTQQLPMPPQVNQPTQFQPTTVQGQPQMPQAPIQSQTSYQPVIYNPGNQPGAVVPMKKQKGEKASNGKTSESKKKMGEAKTKNEMPDTTKKKETKNLGFRKMKEPGEGIKINATDKQAPKHFNHERDEKTTQENGAKKLEFGKMKRLGGGIKTNATDKQSPRKQFNHERHEKTTQENETKKLEFRKMKEPGEGSKTNATDKQSPKQFNHERHEKTTQENETKKLEFRKIKEPGEGIKEKATDKQAPNHERDQNETTLNEDTRSHVLEKECRICQ</sequence>
<feature type="region of interest" description="Disordered" evidence="3">
    <location>
        <begin position="372"/>
        <end position="640"/>
    </location>
</feature>